<organism evidence="2 3">
    <name type="scientific">Roseomonas acroporae</name>
    <dbReference type="NCBI Taxonomy" id="2937791"/>
    <lineage>
        <taxon>Bacteria</taxon>
        <taxon>Pseudomonadati</taxon>
        <taxon>Pseudomonadota</taxon>
        <taxon>Alphaproteobacteria</taxon>
        <taxon>Acetobacterales</taxon>
        <taxon>Roseomonadaceae</taxon>
        <taxon>Roseomonas</taxon>
    </lineage>
</organism>
<evidence type="ECO:0000256" key="1">
    <source>
        <dbReference type="SAM" id="MobiDB-lite"/>
    </source>
</evidence>
<evidence type="ECO:0000313" key="2">
    <source>
        <dbReference type="EMBL" id="MCK8788088.1"/>
    </source>
</evidence>
<keyword evidence="3" id="KW-1185">Reference proteome</keyword>
<name>A0A9X1YDD7_9PROT</name>
<feature type="region of interest" description="Disordered" evidence="1">
    <location>
        <begin position="1"/>
        <end position="73"/>
    </location>
</feature>
<reference evidence="2" key="1">
    <citation type="submission" date="2022-04" db="EMBL/GenBank/DDBJ databases">
        <title>Roseomonas acroporae sp. nov., isolated from coral Acropora digitifera.</title>
        <authorList>
            <person name="Sun H."/>
        </authorList>
    </citation>
    <scope>NUCLEOTIDE SEQUENCE</scope>
    <source>
        <strain evidence="2">NAR14</strain>
    </source>
</reference>
<comment type="caution">
    <text evidence="2">The sequence shown here is derived from an EMBL/GenBank/DDBJ whole genome shotgun (WGS) entry which is preliminary data.</text>
</comment>
<feature type="compositionally biased region" description="Pro residues" evidence="1">
    <location>
        <begin position="8"/>
        <end position="24"/>
    </location>
</feature>
<accession>A0A9X1YDD7</accession>
<feature type="compositionally biased region" description="Low complexity" evidence="1">
    <location>
        <begin position="33"/>
        <end position="64"/>
    </location>
</feature>
<dbReference type="Proteomes" id="UP001139516">
    <property type="component" value="Unassembled WGS sequence"/>
</dbReference>
<dbReference type="AlphaFoldDB" id="A0A9X1YDD7"/>
<dbReference type="RefSeq" id="WP_248670130.1">
    <property type="nucleotide sequence ID" value="NZ_JALPRX010000177.1"/>
</dbReference>
<dbReference type="EMBL" id="JALPRX010000177">
    <property type="protein sequence ID" value="MCK8788088.1"/>
    <property type="molecule type" value="Genomic_DNA"/>
</dbReference>
<protein>
    <submittedName>
        <fullName evidence="2">Uncharacterized protein</fullName>
    </submittedName>
</protein>
<proteinExistence type="predicted"/>
<sequence>MGAKTPAVPEPTPAVVPAAIPDPPTKASADVQGARGAARNRGLAAAGTTSTLLTGASGLSTTATNAPKSLLGQ</sequence>
<evidence type="ECO:0000313" key="3">
    <source>
        <dbReference type="Proteomes" id="UP001139516"/>
    </source>
</evidence>
<gene>
    <name evidence="2" type="ORF">M0638_27405</name>
</gene>